<evidence type="ECO:0000256" key="1">
    <source>
        <dbReference type="ARBA" id="ARBA00023002"/>
    </source>
</evidence>
<dbReference type="InterPro" id="IPR050741">
    <property type="entry name" value="Acyl-CoA_dehydrogenase"/>
</dbReference>
<dbReference type="InterPro" id="IPR036250">
    <property type="entry name" value="AcylCo_DH-like_C"/>
</dbReference>
<dbReference type="EMBL" id="JBEYXT010000094">
    <property type="protein sequence ID" value="MEU6803436.1"/>
    <property type="molecule type" value="Genomic_DNA"/>
</dbReference>
<evidence type="ECO:0000259" key="2">
    <source>
        <dbReference type="Pfam" id="PF08028"/>
    </source>
</evidence>
<dbReference type="PANTHER" id="PTHR48083">
    <property type="entry name" value="MEDIUM-CHAIN SPECIFIC ACYL-COA DEHYDROGENASE, MITOCHONDRIAL-RELATED"/>
    <property type="match status" value="1"/>
</dbReference>
<sequence>MPSQSTTSRTGLPERAGDLAATAARYAADADTDRELAPAVTDGIVRAGFARHFVPARFGGAEGGARELLDAVAALAEGCTSAAWCASVTAGAARMGAYLPERGQRELWERGPDTVVVGALMPRGAVTEVADGWRVTGEWEFTSAVGFSDWALVCALVPQDDRHVPWFFALPRADYQVVDTWSAIGMRGTGSHTLTVDNVFVPRHRGFTRDTMLAGRAVASTARCHTIPLRLVSGLLFAAPALGAARGALRVWSEHTAMDTDERNPGPRIALARAAVTVDAAHLLLERAARVADAPAATPLEQVRNPADCAHAVDQLVDVVGQLFRTVGSTGQLAAHPLQRIWRDVHCLASHVALRFDTAGGAYGARLLEPAAG</sequence>
<name>A0ABV3B2S7_9ACTN</name>
<accession>A0ABV3B2S7</accession>
<comment type="caution">
    <text evidence="3">The sequence shown here is derived from an EMBL/GenBank/DDBJ whole genome shotgun (WGS) entry which is preliminary data.</text>
</comment>
<reference evidence="3 4" key="1">
    <citation type="submission" date="2024-06" db="EMBL/GenBank/DDBJ databases">
        <title>The Natural Products Discovery Center: Release of the First 8490 Sequenced Strains for Exploring Actinobacteria Biosynthetic Diversity.</title>
        <authorList>
            <person name="Kalkreuter E."/>
            <person name="Kautsar S.A."/>
            <person name="Yang D."/>
            <person name="Bader C.D."/>
            <person name="Teijaro C.N."/>
            <person name="Fluegel L."/>
            <person name="Davis C.M."/>
            <person name="Simpson J.R."/>
            <person name="Lauterbach L."/>
            <person name="Steele A.D."/>
            <person name="Gui C."/>
            <person name="Meng S."/>
            <person name="Li G."/>
            <person name="Viehrig K."/>
            <person name="Ye F."/>
            <person name="Su P."/>
            <person name="Kiefer A.F."/>
            <person name="Nichols A."/>
            <person name="Cepeda A.J."/>
            <person name="Yan W."/>
            <person name="Fan B."/>
            <person name="Jiang Y."/>
            <person name="Adhikari A."/>
            <person name="Zheng C.-J."/>
            <person name="Schuster L."/>
            <person name="Cowan T.M."/>
            <person name="Smanski M.J."/>
            <person name="Chevrette M.G."/>
            <person name="De Carvalho L.P.S."/>
            <person name="Shen B."/>
        </authorList>
    </citation>
    <scope>NUCLEOTIDE SEQUENCE [LARGE SCALE GENOMIC DNA]</scope>
    <source>
        <strain evidence="3 4">NPDC046851</strain>
    </source>
</reference>
<gene>
    <name evidence="3" type="ORF">ABZ931_20840</name>
</gene>
<dbReference type="InterPro" id="IPR009100">
    <property type="entry name" value="AcylCoA_DH/oxidase_NM_dom_sf"/>
</dbReference>
<keyword evidence="4" id="KW-1185">Reference proteome</keyword>
<keyword evidence="1" id="KW-0560">Oxidoreductase</keyword>
<dbReference type="SUPFAM" id="SSF47203">
    <property type="entry name" value="Acyl-CoA dehydrogenase C-terminal domain-like"/>
    <property type="match status" value="1"/>
</dbReference>
<dbReference type="Pfam" id="PF08028">
    <property type="entry name" value="Acyl-CoA_dh_2"/>
    <property type="match status" value="1"/>
</dbReference>
<proteinExistence type="predicted"/>
<dbReference type="Gene3D" id="2.40.110.10">
    <property type="entry name" value="Butyryl-CoA Dehydrogenase, subunit A, domain 2"/>
    <property type="match status" value="1"/>
</dbReference>
<evidence type="ECO:0000313" key="4">
    <source>
        <dbReference type="Proteomes" id="UP001551189"/>
    </source>
</evidence>
<organism evidence="3 4">
    <name type="scientific">Streptomyces neyagawaensis</name>
    <dbReference type="NCBI Taxonomy" id="42238"/>
    <lineage>
        <taxon>Bacteria</taxon>
        <taxon>Bacillati</taxon>
        <taxon>Actinomycetota</taxon>
        <taxon>Actinomycetes</taxon>
        <taxon>Kitasatosporales</taxon>
        <taxon>Streptomycetaceae</taxon>
        <taxon>Streptomyces</taxon>
    </lineage>
</organism>
<dbReference type="Proteomes" id="UP001551189">
    <property type="component" value="Unassembled WGS sequence"/>
</dbReference>
<evidence type="ECO:0000313" key="3">
    <source>
        <dbReference type="EMBL" id="MEU6803436.1"/>
    </source>
</evidence>
<dbReference type="Gene3D" id="1.20.140.10">
    <property type="entry name" value="Butyryl-CoA Dehydrogenase, subunit A, domain 3"/>
    <property type="match status" value="1"/>
</dbReference>
<dbReference type="InterPro" id="IPR013107">
    <property type="entry name" value="Acyl-CoA_DH_C"/>
</dbReference>
<protein>
    <submittedName>
        <fullName evidence="3">Acyl-CoA dehydrogenase family protein</fullName>
    </submittedName>
</protein>
<dbReference type="InterPro" id="IPR037069">
    <property type="entry name" value="AcylCoA_DH/ox_N_sf"/>
</dbReference>
<dbReference type="PANTHER" id="PTHR48083:SF19">
    <property type="entry name" value="FLAVIN-DEPENDENT MONOOXYGENASE, OXYGENASE SUBUNIT HSAA"/>
    <property type="match status" value="1"/>
</dbReference>
<dbReference type="PIRSF" id="PIRSF016578">
    <property type="entry name" value="HsaA"/>
    <property type="match status" value="1"/>
</dbReference>
<dbReference type="Gene3D" id="1.10.540.10">
    <property type="entry name" value="Acyl-CoA dehydrogenase/oxidase, N-terminal domain"/>
    <property type="match status" value="1"/>
</dbReference>
<dbReference type="RefSeq" id="WP_359697400.1">
    <property type="nucleotide sequence ID" value="NZ_JBEYXT010000094.1"/>
</dbReference>
<dbReference type="SUPFAM" id="SSF56645">
    <property type="entry name" value="Acyl-CoA dehydrogenase NM domain-like"/>
    <property type="match status" value="1"/>
</dbReference>
<feature type="domain" description="Acyl-CoA dehydrogenase C-terminal" evidence="2">
    <location>
        <begin position="235"/>
        <end position="355"/>
    </location>
</feature>
<dbReference type="InterPro" id="IPR046373">
    <property type="entry name" value="Acyl-CoA_Oxase/DH_mid-dom_sf"/>
</dbReference>